<dbReference type="Proteomes" id="UP000075398">
    <property type="component" value="Unassembled WGS sequence"/>
</dbReference>
<dbReference type="InterPro" id="IPR010038">
    <property type="entry name" value="MoaD_arc-typ"/>
</dbReference>
<dbReference type="SUPFAM" id="SSF54285">
    <property type="entry name" value="MoaD/ThiS"/>
    <property type="match status" value="1"/>
</dbReference>
<dbReference type="Gene3D" id="3.10.20.30">
    <property type="match status" value="1"/>
</dbReference>
<accession>A0A150J6W8</accession>
<dbReference type="PANTHER" id="PTHR33359">
    <property type="entry name" value="MOLYBDOPTERIN SYNTHASE SULFUR CARRIER SUBUNIT"/>
    <property type="match status" value="1"/>
</dbReference>
<dbReference type="UniPathway" id="UPA00344"/>
<keyword evidence="1" id="KW-0547">Nucleotide-binding</keyword>
<proteinExistence type="predicted"/>
<dbReference type="Pfam" id="PF02597">
    <property type="entry name" value="ThiS"/>
    <property type="match status" value="1"/>
</dbReference>
<evidence type="ECO:0000256" key="1">
    <source>
        <dbReference type="ARBA" id="ARBA00022741"/>
    </source>
</evidence>
<dbReference type="GO" id="GO:0006777">
    <property type="term" value="P:Mo-molybdopterin cofactor biosynthetic process"/>
    <property type="evidence" value="ECO:0007669"/>
    <property type="project" value="InterPro"/>
</dbReference>
<evidence type="ECO:0000313" key="2">
    <source>
        <dbReference type="EMBL" id="KYC52694.1"/>
    </source>
</evidence>
<protein>
    <submittedName>
        <fullName evidence="2">Molybdopterin synthase small subunit</fullName>
    </submittedName>
</protein>
<dbReference type="GO" id="GO:0000166">
    <property type="term" value="F:nucleotide binding"/>
    <property type="evidence" value="ECO:0007669"/>
    <property type="project" value="UniProtKB-KW"/>
</dbReference>
<dbReference type="InterPro" id="IPR012675">
    <property type="entry name" value="Beta-grasp_dom_sf"/>
</dbReference>
<sequence>MKITVKYFAFFKEKTGVNQEYIEMCNGKTITELLKIIIEKYNLQDKENIILSLNQEYVKGDVPLHDGDEVALMVPSSGG</sequence>
<dbReference type="EMBL" id="LNGC01000018">
    <property type="protein sequence ID" value="KYC52694.1"/>
    <property type="molecule type" value="Genomic_DNA"/>
</dbReference>
<dbReference type="AlphaFoldDB" id="A0A150J6W8"/>
<gene>
    <name evidence="2" type="ORF">AMQ22_00643</name>
</gene>
<dbReference type="PANTHER" id="PTHR33359:SF1">
    <property type="entry name" value="MOLYBDOPTERIN SYNTHASE SULFUR CARRIER SUBUNIT"/>
    <property type="match status" value="1"/>
</dbReference>
<reference evidence="2 3" key="1">
    <citation type="journal article" date="2016" name="ISME J.">
        <title>Chasing the elusive Euryarchaeota class WSA2: genomes reveal a uniquely fastidious methyl-reducing methanogen.</title>
        <authorList>
            <person name="Nobu M.K."/>
            <person name="Narihiro T."/>
            <person name="Kuroda K."/>
            <person name="Mei R."/>
            <person name="Liu W.T."/>
        </authorList>
    </citation>
    <scope>NUCLEOTIDE SEQUENCE [LARGE SCALE GENOMIC DNA]</scope>
    <source>
        <strain evidence="2">U1lsi0528_Bin055</strain>
    </source>
</reference>
<dbReference type="InterPro" id="IPR016155">
    <property type="entry name" value="Mopterin_synth/thiamin_S_b"/>
</dbReference>
<dbReference type="InterPro" id="IPR003749">
    <property type="entry name" value="ThiS/MoaD-like"/>
</dbReference>
<organism evidence="2 3">
    <name type="scientific">Candidatus Methanofastidiosum methylothiophilum</name>
    <dbReference type="NCBI Taxonomy" id="1705564"/>
    <lineage>
        <taxon>Archaea</taxon>
        <taxon>Methanobacteriati</taxon>
        <taxon>Methanobacteriota</taxon>
        <taxon>Stenosarchaea group</taxon>
        <taxon>Candidatus Methanofastidiosia</taxon>
        <taxon>Candidatus Methanofastidiosales</taxon>
        <taxon>Candidatus Methanofastidiosaceae</taxon>
        <taxon>Candidatus Methanofastidiosum</taxon>
    </lineage>
</organism>
<dbReference type="InterPro" id="IPR044672">
    <property type="entry name" value="MOCS2A"/>
</dbReference>
<dbReference type="GO" id="GO:1990133">
    <property type="term" value="C:molybdopterin adenylyltransferase complex"/>
    <property type="evidence" value="ECO:0007669"/>
    <property type="project" value="TreeGrafter"/>
</dbReference>
<comment type="caution">
    <text evidence="2">The sequence shown here is derived from an EMBL/GenBank/DDBJ whole genome shotgun (WGS) entry which is preliminary data.</text>
</comment>
<name>A0A150J6W8_9EURY</name>
<evidence type="ECO:0000313" key="3">
    <source>
        <dbReference type="Proteomes" id="UP000075398"/>
    </source>
</evidence>
<dbReference type="CDD" id="cd00754">
    <property type="entry name" value="Ubl_MoaD"/>
    <property type="match status" value="1"/>
</dbReference>
<dbReference type="NCBIfam" id="TIGR01687">
    <property type="entry name" value="moaD_arch"/>
    <property type="match status" value="1"/>
</dbReference>